<feature type="transmembrane region" description="Helical" evidence="7">
    <location>
        <begin position="109"/>
        <end position="128"/>
    </location>
</feature>
<dbReference type="PANTHER" id="PTHR43045">
    <property type="entry name" value="SHIKIMATE TRANSPORTER"/>
    <property type="match status" value="1"/>
</dbReference>
<evidence type="ECO:0000313" key="9">
    <source>
        <dbReference type="EMBL" id="TCQ71037.1"/>
    </source>
</evidence>
<evidence type="ECO:0000256" key="5">
    <source>
        <dbReference type="ARBA" id="ARBA00022989"/>
    </source>
</evidence>
<dbReference type="FunFam" id="1.20.1250.20:FF:000001">
    <property type="entry name" value="Dicarboxylate MFS transporter"/>
    <property type="match status" value="1"/>
</dbReference>
<protein>
    <submittedName>
        <fullName evidence="9">MHS family metabolite:H+ symporter-like MFS transporter</fullName>
    </submittedName>
</protein>
<feature type="transmembrane region" description="Helical" evidence="7">
    <location>
        <begin position="334"/>
        <end position="359"/>
    </location>
</feature>
<feature type="transmembrane region" description="Helical" evidence="7">
    <location>
        <begin position="12"/>
        <end position="33"/>
    </location>
</feature>
<comment type="subcellular location">
    <subcellularLocation>
        <location evidence="1">Cell membrane</location>
        <topology evidence="1">Multi-pass membrane protein</topology>
    </subcellularLocation>
</comment>
<feature type="transmembrane region" description="Helical" evidence="7">
    <location>
        <begin position="307"/>
        <end position="328"/>
    </location>
</feature>
<accession>A0ABD7QEB2</accession>
<evidence type="ECO:0000256" key="1">
    <source>
        <dbReference type="ARBA" id="ARBA00004651"/>
    </source>
</evidence>
<dbReference type="PROSITE" id="PS50850">
    <property type="entry name" value="MFS"/>
    <property type="match status" value="1"/>
</dbReference>
<evidence type="ECO:0000256" key="6">
    <source>
        <dbReference type="ARBA" id="ARBA00023136"/>
    </source>
</evidence>
<evidence type="ECO:0000256" key="2">
    <source>
        <dbReference type="ARBA" id="ARBA00022448"/>
    </source>
</evidence>
<feature type="transmembrane region" description="Helical" evidence="7">
    <location>
        <begin position="185"/>
        <end position="204"/>
    </location>
</feature>
<sequence length="442" mass="48189">MQQPAAGNLRRVTLSSLFGSTIEWYDFFLYGTVAGMVFNKLYFPEGDPFISTLLSYGVFAIGFLTRPLGAIIFGHFGDTLGRKKMLILTLVIMGGATVTIGLIPSYHQIGLWAPLLLILCRLIQGIGLGGEWGGAVLMTFESAPEKHRAFFASIPQIGMSLGLLLASGAIGLGSFLLTDEDFMAWGWRVPFLLSGIFVVIGTYIRNNVAETEDFLKAKEAQKGVAKRIPLVELFRKHTALVFTCMGMRLIDGVFFNIFGVFSLTWLTQQLNIPRDEAIIAILASAFVMSFFIPFWGYIADRWGRIRVFVLGATLSACSAFPAFAVMQWNADNIWLIWAAVVIPFGIFHAAVFGTLSSIYSECFDASVRYTGISFAYQISGVFAGGLTPVLATVLSGMLGGAPWLICAYVLVIGLISAACAISLWRRTHAVGQVASSHTVMIK</sequence>
<keyword evidence="3" id="KW-1003">Cell membrane</keyword>
<dbReference type="EMBL" id="SLYQ01000008">
    <property type="protein sequence ID" value="TCQ71037.1"/>
    <property type="molecule type" value="Genomic_DNA"/>
</dbReference>
<dbReference type="Gene3D" id="1.20.1250.20">
    <property type="entry name" value="MFS general substrate transporter like domains"/>
    <property type="match status" value="2"/>
</dbReference>
<feature type="transmembrane region" description="Helical" evidence="7">
    <location>
        <begin position="53"/>
        <end position="73"/>
    </location>
</feature>
<evidence type="ECO:0000256" key="4">
    <source>
        <dbReference type="ARBA" id="ARBA00022692"/>
    </source>
</evidence>
<dbReference type="RefSeq" id="WP_123709940.1">
    <property type="nucleotide sequence ID" value="NZ_SLYQ01000008.1"/>
</dbReference>
<dbReference type="SUPFAM" id="SSF103473">
    <property type="entry name" value="MFS general substrate transporter"/>
    <property type="match status" value="1"/>
</dbReference>
<dbReference type="Proteomes" id="UP000295263">
    <property type="component" value="Unassembled WGS sequence"/>
</dbReference>
<dbReference type="InterPro" id="IPR036259">
    <property type="entry name" value="MFS_trans_sf"/>
</dbReference>
<feature type="transmembrane region" description="Helical" evidence="7">
    <location>
        <begin position="149"/>
        <end position="173"/>
    </location>
</feature>
<evidence type="ECO:0000256" key="7">
    <source>
        <dbReference type="SAM" id="Phobius"/>
    </source>
</evidence>
<reference evidence="9 10" key="1">
    <citation type="submission" date="2019-03" db="EMBL/GenBank/DDBJ databases">
        <title>Genomic analyses of the natural microbiome of Caenorhabditis elegans.</title>
        <authorList>
            <person name="Samuel B."/>
        </authorList>
    </citation>
    <scope>NUCLEOTIDE SEQUENCE [LARGE SCALE GENOMIC DNA]</scope>
    <source>
        <strain evidence="9 10">JUb54</strain>
    </source>
</reference>
<dbReference type="InterPro" id="IPR005828">
    <property type="entry name" value="MFS_sugar_transport-like"/>
</dbReference>
<dbReference type="CDD" id="cd17369">
    <property type="entry name" value="MFS_ShiA_like"/>
    <property type="match status" value="1"/>
</dbReference>
<dbReference type="InterPro" id="IPR011701">
    <property type="entry name" value="MFS"/>
</dbReference>
<feature type="transmembrane region" description="Helical" evidence="7">
    <location>
        <begin position="371"/>
        <end position="394"/>
    </location>
</feature>
<evidence type="ECO:0000259" key="8">
    <source>
        <dbReference type="PROSITE" id="PS50850"/>
    </source>
</evidence>
<evidence type="ECO:0000256" key="3">
    <source>
        <dbReference type="ARBA" id="ARBA00022475"/>
    </source>
</evidence>
<proteinExistence type="predicted"/>
<gene>
    <name evidence="9" type="ORF">EC841_10843</name>
</gene>
<keyword evidence="5 7" id="KW-1133">Transmembrane helix</keyword>
<dbReference type="PANTHER" id="PTHR43045:SF1">
    <property type="entry name" value="SHIKIMATE TRANSPORTER"/>
    <property type="match status" value="1"/>
</dbReference>
<keyword evidence="2" id="KW-0813">Transport</keyword>
<feature type="transmembrane region" description="Helical" evidence="7">
    <location>
        <begin position="277"/>
        <end position="295"/>
    </location>
</feature>
<dbReference type="Pfam" id="PF07690">
    <property type="entry name" value="MFS_1"/>
    <property type="match status" value="1"/>
</dbReference>
<keyword evidence="4 7" id="KW-0812">Transmembrane</keyword>
<feature type="transmembrane region" description="Helical" evidence="7">
    <location>
        <begin position="239"/>
        <end position="265"/>
    </location>
</feature>
<dbReference type="InterPro" id="IPR020846">
    <property type="entry name" value="MFS_dom"/>
</dbReference>
<dbReference type="AlphaFoldDB" id="A0ABD7QEB2"/>
<feature type="transmembrane region" description="Helical" evidence="7">
    <location>
        <begin position="85"/>
        <end position="103"/>
    </location>
</feature>
<comment type="caution">
    <text evidence="9">The sequence shown here is derived from an EMBL/GenBank/DDBJ whole genome shotgun (WGS) entry which is preliminary data.</text>
</comment>
<dbReference type="GO" id="GO:0005886">
    <property type="term" value="C:plasma membrane"/>
    <property type="evidence" value="ECO:0007669"/>
    <property type="project" value="UniProtKB-SubCell"/>
</dbReference>
<keyword evidence="6 7" id="KW-0472">Membrane</keyword>
<dbReference type="Pfam" id="PF00083">
    <property type="entry name" value="Sugar_tr"/>
    <property type="match status" value="1"/>
</dbReference>
<organism evidence="9 10">
    <name type="scientific">Raoultella ornithinolytica</name>
    <name type="common">Klebsiella ornithinolytica</name>
    <dbReference type="NCBI Taxonomy" id="54291"/>
    <lineage>
        <taxon>Bacteria</taxon>
        <taxon>Pseudomonadati</taxon>
        <taxon>Pseudomonadota</taxon>
        <taxon>Gammaproteobacteria</taxon>
        <taxon>Enterobacterales</taxon>
        <taxon>Enterobacteriaceae</taxon>
        <taxon>Klebsiella/Raoultella group</taxon>
        <taxon>Raoultella</taxon>
    </lineage>
</organism>
<evidence type="ECO:0000313" key="10">
    <source>
        <dbReference type="Proteomes" id="UP000295263"/>
    </source>
</evidence>
<name>A0ABD7QEB2_RAOOR</name>
<feature type="transmembrane region" description="Helical" evidence="7">
    <location>
        <begin position="400"/>
        <end position="424"/>
    </location>
</feature>
<feature type="domain" description="Major facilitator superfamily (MFS) profile" evidence="8">
    <location>
        <begin position="12"/>
        <end position="425"/>
    </location>
</feature>